<dbReference type="InterPro" id="IPR011335">
    <property type="entry name" value="Restrct_endonuc-II-like"/>
</dbReference>
<dbReference type="GO" id="GO:0003677">
    <property type="term" value="F:DNA binding"/>
    <property type="evidence" value="ECO:0007669"/>
    <property type="project" value="UniProtKB-KW"/>
</dbReference>
<keyword evidence="3" id="KW-0479">Metal-binding</keyword>
<dbReference type="InterPro" id="IPR011856">
    <property type="entry name" value="tRNA_endonuc-like_dom_sf"/>
</dbReference>
<reference evidence="12" key="1">
    <citation type="submission" date="2021-01" db="EMBL/GenBank/DDBJ databases">
        <title>Active Sulfur Cycling in an Early Earth Analoge.</title>
        <authorList>
            <person name="Hahn C.R."/>
            <person name="Youssef N.H."/>
            <person name="Elshahed M."/>
        </authorList>
    </citation>
    <scope>NUCLEOTIDE SEQUENCE</scope>
    <source>
        <strain evidence="12">Zod_Metabat.1151</strain>
    </source>
</reference>
<keyword evidence="7" id="KW-0460">Magnesium</keyword>
<dbReference type="Pfam" id="PF01870">
    <property type="entry name" value="Hjc"/>
    <property type="match status" value="1"/>
</dbReference>
<dbReference type="InterPro" id="IPR002732">
    <property type="entry name" value="Hjc"/>
</dbReference>
<evidence type="ECO:0000256" key="3">
    <source>
        <dbReference type="ARBA" id="ARBA00022723"/>
    </source>
</evidence>
<evidence type="ECO:0000256" key="9">
    <source>
        <dbReference type="ARBA" id="ARBA00023172"/>
    </source>
</evidence>
<accession>A0A939C742</accession>
<sequence>MVYHSKGANAERELMHLFFHAGFSVVRIAGSGTSPLPAPDIIAIRQGRIIAVECKARKSKNLAISLTQMGELLEWAERAGAEPLIAWKVPRKGWFFLRPGQMHNSGKFHLISLRDAMENGKSLELIIG</sequence>
<name>A0A939C742_9ARCH</name>
<dbReference type="PIRSF" id="PIRSF004985">
    <property type="entry name" value="Hlld_jn_rslvs_ar"/>
    <property type="match status" value="1"/>
</dbReference>
<evidence type="ECO:0000313" key="12">
    <source>
        <dbReference type="EMBL" id="MBN2067264.1"/>
    </source>
</evidence>
<evidence type="ECO:0000256" key="8">
    <source>
        <dbReference type="ARBA" id="ARBA00023125"/>
    </source>
</evidence>
<comment type="caution">
    <text evidence="12">The sequence shown here is derived from an EMBL/GenBank/DDBJ whole genome shotgun (WGS) entry which is preliminary data.</text>
</comment>
<evidence type="ECO:0000256" key="7">
    <source>
        <dbReference type="ARBA" id="ARBA00022842"/>
    </source>
</evidence>
<keyword evidence="4" id="KW-0255">Endonuclease</keyword>
<dbReference type="NCBIfam" id="NF040854">
    <property type="entry name" value="Hol_resolv_Hjc"/>
    <property type="match status" value="1"/>
</dbReference>
<gene>
    <name evidence="12" type="ORF">JW744_02250</name>
</gene>
<dbReference type="EMBL" id="JAFGDB010000037">
    <property type="protein sequence ID" value="MBN2067264.1"/>
    <property type="molecule type" value="Genomic_DNA"/>
</dbReference>
<keyword evidence="10" id="KW-0234">DNA repair</keyword>
<evidence type="ECO:0000256" key="1">
    <source>
        <dbReference type="ARBA" id="ARBA00001946"/>
    </source>
</evidence>
<comment type="cofactor">
    <cofactor evidence="1">
        <name>Mg(2+)</name>
        <dbReference type="ChEBI" id="CHEBI:18420"/>
    </cofactor>
</comment>
<dbReference type="PANTHER" id="PTHR39651">
    <property type="entry name" value="HOLLIDAY JUNCTION RESOLVASE HJC"/>
    <property type="match status" value="1"/>
</dbReference>
<dbReference type="GO" id="GO:0006310">
    <property type="term" value="P:DNA recombination"/>
    <property type="evidence" value="ECO:0007669"/>
    <property type="project" value="UniProtKB-KW"/>
</dbReference>
<keyword evidence="5" id="KW-0227">DNA damage</keyword>
<dbReference type="PANTHER" id="PTHR39651:SF1">
    <property type="entry name" value="HOLLIDAY JUNCTION RESOLVASE HJC"/>
    <property type="match status" value="1"/>
</dbReference>
<dbReference type="GO" id="GO:0008821">
    <property type="term" value="F:crossover junction DNA endonuclease activity"/>
    <property type="evidence" value="ECO:0007669"/>
    <property type="project" value="UniProtKB-EC"/>
</dbReference>
<dbReference type="InterPro" id="IPR014428">
    <property type="entry name" value="Hjc_arc"/>
</dbReference>
<evidence type="ECO:0000256" key="2">
    <source>
        <dbReference type="ARBA" id="ARBA00022722"/>
    </source>
</evidence>
<keyword evidence="6" id="KW-0378">Hydrolase</keyword>
<keyword evidence="9" id="KW-0233">DNA recombination</keyword>
<protein>
    <submittedName>
        <fullName evidence="12">Holliday junction resolvase</fullName>
    </submittedName>
</protein>
<evidence type="ECO:0000256" key="11">
    <source>
        <dbReference type="ARBA" id="ARBA00029354"/>
    </source>
</evidence>
<keyword evidence="8" id="KW-0238">DNA-binding</keyword>
<evidence type="ECO:0000256" key="6">
    <source>
        <dbReference type="ARBA" id="ARBA00022801"/>
    </source>
</evidence>
<proteinExistence type="predicted"/>
<evidence type="ECO:0000256" key="5">
    <source>
        <dbReference type="ARBA" id="ARBA00022763"/>
    </source>
</evidence>
<dbReference type="SUPFAM" id="SSF52980">
    <property type="entry name" value="Restriction endonuclease-like"/>
    <property type="match status" value="1"/>
</dbReference>
<evidence type="ECO:0000313" key="13">
    <source>
        <dbReference type="Proteomes" id="UP000809243"/>
    </source>
</evidence>
<dbReference type="AlphaFoldDB" id="A0A939C742"/>
<dbReference type="GO" id="GO:0046872">
    <property type="term" value="F:metal ion binding"/>
    <property type="evidence" value="ECO:0007669"/>
    <property type="project" value="UniProtKB-KW"/>
</dbReference>
<dbReference type="Gene3D" id="3.40.1350.10">
    <property type="match status" value="1"/>
</dbReference>
<keyword evidence="2" id="KW-0540">Nuclease</keyword>
<evidence type="ECO:0000256" key="10">
    <source>
        <dbReference type="ARBA" id="ARBA00023204"/>
    </source>
</evidence>
<evidence type="ECO:0000256" key="4">
    <source>
        <dbReference type="ARBA" id="ARBA00022759"/>
    </source>
</evidence>
<organism evidence="12 13">
    <name type="scientific">Candidatus Iainarchaeum sp</name>
    <dbReference type="NCBI Taxonomy" id="3101447"/>
    <lineage>
        <taxon>Archaea</taxon>
        <taxon>Candidatus Iainarchaeota</taxon>
        <taxon>Candidatus Iainarchaeia</taxon>
        <taxon>Candidatus Iainarchaeales</taxon>
        <taxon>Candidatus Iainarchaeaceae</taxon>
        <taxon>Candidatus Iainarchaeum</taxon>
    </lineage>
</organism>
<dbReference type="Proteomes" id="UP000809243">
    <property type="component" value="Unassembled WGS sequence"/>
</dbReference>
<dbReference type="GO" id="GO:0006281">
    <property type="term" value="P:DNA repair"/>
    <property type="evidence" value="ECO:0007669"/>
    <property type="project" value="UniProtKB-KW"/>
</dbReference>
<comment type="catalytic activity">
    <reaction evidence="11">
        <text>Endonucleolytic cleavage at a junction such as a reciprocal single-stranded crossover between two homologous DNA duplexes (Holliday junction).</text>
        <dbReference type="EC" id="3.1.21.10"/>
    </reaction>
</comment>